<dbReference type="Proteomes" id="UP000004659">
    <property type="component" value="Unassembled WGS sequence"/>
</dbReference>
<reference evidence="3" key="1">
    <citation type="submission" date="2009-01" db="EMBL/GenBank/DDBJ databases">
        <title>The Genome Sequence of Brucella pinnipedialis M292/94/1.</title>
        <authorList>
            <consortium name="The Broad Institute Genome Sequencing Platform"/>
            <person name="Ward D."/>
            <person name="Young S.K."/>
            <person name="Kodira C.D."/>
            <person name="Zeng Q."/>
            <person name="Koehrsen M."/>
            <person name="Alvarado L."/>
            <person name="Berlin A."/>
            <person name="Borenstein D."/>
            <person name="Chen Z."/>
            <person name="Engels R."/>
            <person name="Freedman E."/>
            <person name="Gellesch M."/>
            <person name="Goldberg J."/>
            <person name="Griggs A."/>
            <person name="Gujja S."/>
            <person name="Heiman D."/>
            <person name="Hepburn T."/>
            <person name="Howarth C."/>
            <person name="Jen D."/>
            <person name="Larson L."/>
            <person name="Lewis B."/>
            <person name="Mehta T."/>
            <person name="Park D."/>
            <person name="Pearson M."/>
            <person name="Roberts A."/>
            <person name="Saif S."/>
            <person name="Shea T."/>
            <person name="Shenoy N."/>
            <person name="Sisk P."/>
            <person name="Stolte C."/>
            <person name="Sykes S."/>
            <person name="Walk T."/>
            <person name="White J."/>
            <person name="Yandava C."/>
            <person name="Whatmore A.M."/>
            <person name="Perrett L.L."/>
            <person name="O'Callaghan D."/>
            <person name="Nusbaum C."/>
            <person name="Galagan J."/>
            <person name="Birren B."/>
        </authorList>
    </citation>
    <scope>NUCLEOTIDE SEQUENCE [LARGE SCALE GENOMIC DNA]</scope>
    <source>
        <strain evidence="3">M292/94/1</strain>
    </source>
</reference>
<proteinExistence type="predicted"/>
<keyword evidence="1" id="KW-0812">Transmembrane</keyword>
<organism evidence="3">
    <name type="scientific">Brucella pinnipedialis M292/94/1</name>
    <dbReference type="NCBI Taxonomy" id="520462"/>
    <lineage>
        <taxon>Bacteria</taxon>
        <taxon>Pseudomonadati</taxon>
        <taxon>Pseudomonadota</taxon>
        <taxon>Alphaproteobacteria</taxon>
        <taxon>Hyphomicrobiales</taxon>
        <taxon>Brucellaceae</taxon>
        <taxon>Brucella/Ochrobactrum group</taxon>
        <taxon>Brucella</taxon>
    </lineage>
</organism>
<gene>
    <name evidence="3" type="ORF">BALG_00607</name>
</gene>
<name>A0A0E1X0F4_9HYPH</name>
<keyword evidence="1" id="KW-0472">Membrane</keyword>
<keyword evidence="1" id="KW-1133">Transmembrane helix</keyword>
<sequence length="106" mass="12003">MAATVYFLHHKSKPQEICMSDGVNRFLGDTPGRILVKLVLISLVVGVVMSAFHWTPYDILYGIRDFFLHLWNMGFSAVARFADYLVLGAAVVIPAFILLRILSYRK</sequence>
<dbReference type="Pfam" id="PF20061">
    <property type="entry name" value="DUF6460"/>
    <property type="match status" value="1"/>
</dbReference>
<evidence type="ECO:0000313" key="3">
    <source>
        <dbReference type="EMBL" id="EEZ30488.1"/>
    </source>
</evidence>
<feature type="transmembrane region" description="Helical" evidence="1">
    <location>
        <begin position="81"/>
        <end position="102"/>
    </location>
</feature>
<dbReference type="EMBL" id="EQ999546">
    <property type="protein sequence ID" value="EEZ30488.1"/>
    <property type="molecule type" value="Genomic_DNA"/>
</dbReference>
<evidence type="ECO:0000256" key="1">
    <source>
        <dbReference type="SAM" id="Phobius"/>
    </source>
</evidence>
<dbReference type="HOGENOM" id="CLU_167396_0_0_5"/>
<dbReference type="InterPro" id="IPR045594">
    <property type="entry name" value="DUF6460"/>
</dbReference>
<evidence type="ECO:0000259" key="2">
    <source>
        <dbReference type="Pfam" id="PF20061"/>
    </source>
</evidence>
<dbReference type="AlphaFoldDB" id="A0A0E1X0F4"/>
<protein>
    <recommendedName>
        <fullName evidence="2">DUF6460 domain-containing protein</fullName>
    </recommendedName>
</protein>
<feature type="transmembrane region" description="Helical" evidence="1">
    <location>
        <begin position="34"/>
        <end position="54"/>
    </location>
</feature>
<feature type="domain" description="DUF6460" evidence="2">
    <location>
        <begin position="70"/>
        <end position="105"/>
    </location>
</feature>
<accession>A0A0E1X0F4</accession>